<dbReference type="EMBL" id="JAUIYO010000001">
    <property type="protein sequence ID" value="MFK2824113.1"/>
    <property type="molecule type" value="Genomic_DNA"/>
</dbReference>
<dbReference type="InterPro" id="IPR052354">
    <property type="entry name" value="Cell_Wall_Dynamics_Protein"/>
</dbReference>
<evidence type="ECO:0000313" key="4">
    <source>
        <dbReference type="Proteomes" id="UP001619911"/>
    </source>
</evidence>
<reference evidence="3 4" key="1">
    <citation type="submission" date="2023-07" db="EMBL/GenBank/DDBJ databases">
        <title>Bacillus lucianemedeirus sp. nov, a new species isolated from an immunobiological production facility.</title>
        <authorList>
            <person name="Costa L.V."/>
            <person name="Miranda R.V.S.L."/>
            <person name="Brandao M.L.L."/>
            <person name="Reis C.M.F."/>
            <person name="Frazao A.M."/>
            <person name="Cruz F.V."/>
            <person name="Baio P.V.P."/>
            <person name="Veras J.F.C."/>
            <person name="Ramos J.N."/>
            <person name="Vieira V."/>
        </authorList>
    </citation>
    <scope>NUCLEOTIDE SEQUENCE [LARGE SCALE GENOMIC DNA]</scope>
    <source>
        <strain evidence="3 4">B190/17</strain>
    </source>
</reference>
<gene>
    <name evidence="3" type="ORF">QYG89_00190</name>
</gene>
<evidence type="ECO:0000313" key="3">
    <source>
        <dbReference type="EMBL" id="MFK2824113.1"/>
    </source>
</evidence>
<sequence>MNKRKMMKSLLAFILVLSFVLQLNAVNASAVTVTKTGWVSINSGTLTVRSGPGTSYKKVGSLKNNVSVTVYSQSKNGWSQIGYNNKKAYVSTQYLRMYSFLMDKTKVYTYRGEGSDYKSQYRGKYYGWDKWNDGESSFVIKEDSKGLYFGWPESEYFTELVYPLKVGKEWSEWGIKHKITAMNGTLTTPAGTFKNVVTVKSSDGYTSYYAQNVGLLKTVSNGVTMSELVGLQKK</sequence>
<dbReference type="Gene3D" id="2.30.30.40">
    <property type="entry name" value="SH3 Domains"/>
    <property type="match status" value="1"/>
</dbReference>
<proteinExistence type="predicted"/>
<dbReference type="InterPro" id="IPR003646">
    <property type="entry name" value="SH3-like_bac-type"/>
</dbReference>
<dbReference type="Proteomes" id="UP001619911">
    <property type="component" value="Unassembled WGS sequence"/>
</dbReference>
<dbReference type="PANTHER" id="PTHR34408">
    <property type="entry name" value="FAMILY PROTEIN, PUTATIVE-RELATED"/>
    <property type="match status" value="1"/>
</dbReference>
<accession>A0ABW8I3S5</accession>
<dbReference type="RefSeq" id="WP_404313617.1">
    <property type="nucleotide sequence ID" value="NZ_JAUIYO010000001.1"/>
</dbReference>
<organism evidence="3 4">
    <name type="scientific">Bacillus lumedeiriae</name>
    <dbReference type="NCBI Taxonomy" id="3058829"/>
    <lineage>
        <taxon>Bacteria</taxon>
        <taxon>Bacillati</taxon>
        <taxon>Bacillota</taxon>
        <taxon>Bacilli</taxon>
        <taxon>Bacillales</taxon>
        <taxon>Bacillaceae</taxon>
        <taxon>Bacillus</taxon>
    </lineage>
</organism>
<protein>
    <submittedName>
        <fullName evidence="3">SH3 domain-containing protein</fullName>
    </submittedName>
</protein>
<feature type="chain" id="PRO_5045813217" evidence="1">
    <location>
        <begin position="31"/>
        <end position="234"/>
    </location>
</feature>
<feature type="signal peptide" evidence="1">
    <location>
        <begin position="1"/>
        <end position="30"/>
    </location>
</feature>
<keyword evidence="4" id="KW-1185">Reference proteome</keyword>
<dbReference type="PROSITE" id="PS51781">
    <property type="entry name" value="SH3B"/>
    <property type="match status" value="1"/>
</dbReference>
<dbReference type="Pfam" id="PF08239">
    <property type="entry name" value="SH3_3"/>
    <property type="match status" value="1"/>
</dbReference>
<dbReference type="SMART" id="SM00287">
    <property type="entry name" value="SH3b"/>
    <property type="match status" value="1"/>
</dbReference>
<keyword evidence="1" id="KW-0732">Signal</keyword>
<evidence type="ECO:0000259" key="2">
    <source>
        <dbReference type="PROSITE" id="PS51781"/>
    </source>
</evidence>
<evidence type="ECO:0000256" key="1">
    <source>
        <dbReference type="SAM" id="SignalP"/>
    </source>
</evidence>
<comment type="caution">
    <text evidence="3">The sequence shown here is derived from an EMBL/GenBank/DDBJ whole genome shotgun (WGS) entry which is preliminary data.</text>
</comment>
<name>A0ABW8I3S5_9BACI</name>
<dbReference type="PANTHER" id="PTHR34408:SF2">
    <property type="entry name" value="CELL WALL-BINDING PROTEIN YWSB"/>
    <property type="match status" value="1"/>
</dbReference>
<feature type="domain" description="SH3b" evidence="2">
    <location>
        <begin position="34"/>
        <end position="99"/>
    </location>
</feature>